<protein>
    <submittedName>
        <fullName evidence="1">Uncharacterized protein</fullName>
    </submittedName>
</protein>
<dbReference type="InParanoid" id="C8XI84"/>
<keyword evidence="2" id="KW-1185">Reference proteome</keyword>
<dbReference type="KEGG" id="nml:Namu_2074"/>
<dbReference type="HOGENOM" id="CLU_3045653_0_0_11"/>
<reference evidence="2" key="1">
    <citation type="submission" date="2009-09" db="EMBL/GenBank/DDBJ databases">
        <title>The complete genome of Nakamurella multipartita DSM 44233.</title>
        <authorList>
            <consortium name="US DOE Joint Genome Institute (JGI-PGF)"/>
            <person name="Lucas S."/>
            <person name="Copeland A."/>
            <person name="Lapidus A."/>
            <person name="Glavina del Rio T."/>
            <person name="Dalin E."/>
            <person name="Tice H."/>
            <person name="Bruce D."/>
            <person name="Goodwin L."/>
            <person name="Pitluck S."/>
            <person name="Kyrpides N."/>
            <person name="Mavromatis K."/>
            <person name="Ivanova N."/>
            <person name="Ovchinnikova G."/>
            <person name="Sims D."/>
            <person name="Meincke L."/>
            <person name="Brettin T."/>
            <person name="Detter J.C."/>
            <person name="Han C."/>
            <person name="Larimer F."/>
            <person name="Land M."/>
            <person name="Hauser L."/>
            <person name="Markowitz V."/>
            <person name="Cheng J.-F."/>
            <person name="Hugenholtz P."/>
            <person name="Woyke T."/>
            <person name="Wu D."/>
            <person name="Klenk H.-P."/>
            <person name="Eisen J.A."/>
        </authorList>
    </citation>
    <scope>NUCLEOTIDE SEQUENCE [LARGE SCALE GENOMIC DNA]</scope>
    <source>
        <strain evidence="2">ATCC 700099 / DSM 44233 / CIP 104796 / JCM 9543 / NBRC 105858 / Y-104</strain>
    </source>
</reference>
<accession>C8XI84</accession>
<gene>
    <name evidence="1" type="ordered locus">Namu_2074</name>
</gene>
<sequence length="54" mass="6008">MQPRGRQYITLYYCVTIKSAAIGSGILDQPKKMSGSKKDLLLVCISITRMDCPD</sequence>
<evidence type="ECO:0000313" key="1">
    <source>
        <dbReference type="EMBL" id="ACV78453.1"/>
    </source>
</evidence>
<dbReference type="EMBL" id="CP001737">
    <property type="protein sequence ID" value="ACV78453.1"/>
    <property type="molecule type" value="Genomic_DNA"/>
</dbReference>
<dbReference type="AlphaFoldDB" id="C8XI84"/>
<reference evidence="1 2" key="2">
    <citation type="journal article" date="2010" name="Stand. Genomic Sci.">
        <title>Complete genome sequence of Nakamurella multipartita type strain (Y-104).</title>
        <authorList>
            <person name="Tice H."/>
            <person name="Mayilraj S."/>
            <person name="Sims D."/>
            <person name="Lapidus A."/>
            <person name="Nolan M."/>
            <person name="Lucas S."/>
            <person name="Glavina Del Rio T."/>
            <person name="Copeland A."/>
            <person name="Cheng J.F."/>
            <person name="Meincke L."/>
            <person name="Bruce D."/>
            <person name="Goodwin L."/>
            <person name="Pitluck S."/>
            <person name="Ivanova N."/>
            <person name="Mavromatis K."/>
            <person name="Ovchinnikova G."/>
            <person name="Pati A."/>
            <person name="Chen A."/>
            <person name="Palaniappan K."/>
            <person name="Land M."/>
            <person name="Hauser L."/>
            <person name="Chang Y.J."/>
            <person name="Jeffries C.D."/>
            <person name="Detter J.C."/>
            <person name="Brettin T."/>
            <person name="Rohde M."/>
            <person name="Goker M."/>
            <person name="Bristow J."/>
            <person name="Eisen J.A."/>
            <person name="Markowitz V."/>
            <person name="Hugenholtz P."/>
            <person name="Kyrpides N.C."/>
            <person name="Klenk H.P."/>
            <person name="Chen F."/>
        </authorList>
    </citation>
    <scope>NUCLEOTIDE SEQUENCE [LARGE SCALE GENOMIC DNA]</scope>
    <source>
        <strain evidence="2">ATCC 700099 / DSM 44233 / CIP 104796 / JCM 9543 / NBRC 105858 / Y-104</strain>
    </source>
</reference>
<dbReference type="Proteomes" id="UP000002218">
    <property type="component" value="Chromosome"/>
</dbReference>
<evidence type="ECO:0000313" key="2">
    <source>
        <dbReference type="Proteomes" id="UP000002218"/>
    </source>
</evidence>
<organism evidence="1 2">
    <name type="scientific">Nakamurella multipartita (strain ATCC 700099 / DSM 44233 / CIP 104796 / JCM 9543 / NBRC 105858 / Y-104)</name>
    <name type="common">Microsphaera multipartita</name>
    <dbReference type="NCBI Taxonomy" id="479431"/>
    <lineage>
        <taxon>Bacteria</taxon>
        <taxon>Bacillati</taxon>
        <taxon>Actinomycetota</taxon>
        <taxon>Actinomycetes</taxon>
        <taxon>Nakamurellales</taxon>
        <taxon>Nakamurellaceae</taxon>
        <taxon>Nakamurella</taxon>
    </lineage>
</organism>
<proteinExistence type="predicted"/>
<name>C8XI84_NAKMY</name>